<dbReference type="Proteomes" id="UP000237968">
    <property type="component" value="Unassembled WGS sequence"/>
</dbReference>
<evidence type="ECO:0000256" key="5">
    <source>
        <dbReference type="ARBA" id="ARBA00022505"/>
    </source>
</evidence>
<evidence type="ECO:0000256" key="6">
    <source>
        <dbReference type="ARBA" id="ARBA00022679"/>
    </source>
</evidence>
<dbReference type="InterPro" id="IPR005111">
    <property type="entry name" value="MoeA_C_domain_IV"/>
</dbReference>
<dbReference type="InterPro" id="IPR036135">
    <property type="entry name" value="MoeA_linker/N_sf"/>
</dbReference>
<dbReference type="SUPFAM" id="SSF63867">
    <property type="entry name" value="MoeA C-terminal domain-like"/>
    <property type="match status" value="1"/>
</dbReference>
<comment type="catalytic activity">
    <reaction evidence="10">
        <text>adenylyl-molybdopterin + molybdate = Mo-molybdopterin + AMP + H(+)</text>
        <dbReference type="Rhea" id="RHEA:35047"/>
        <dbReference type="ChEBI" id="CHEBI:15378"/>
        <dbReference type="ChEBI" id="CHEBI:36264"/>
        <dbReference type="ChEBI" id="CHEBI:62727"/>
        <dbReference type="ChEBI" id="CHEBI:71302"/>
        <dbReference type="ChEBI" id="CHEBI:456215"/>
        <dbReference type="EC" id="2.10.1.1"/>
    </reaction>
</comment>
<dbReference type="Pfam" id="PF03453">
    <property type="entry name" value="MoeA_N"/>
    <property type="match status" value="1"/>
</dbReference>
<evidence type="ECO:0000256" key="9">
    <source>
        <dbReference type="ARBA" id="ARBA00023150"/>
    </source>
</evidence>
<comment type="function">
    <text evidence="2 11">Catalyzes the insertion of molybdate into adenylated molybdopterin with the concomitant release of AMP.</text>
</comment>
<feature type="domain" description="MoaB/Mog" evidence="12">
    <location>
        <begin position="201"/>
        <end position="344"/>
    </location>
</feature>
<keyword evidence="6 11" id="KW-0808">Transferase</keyword>
<evidence type="ECO:0000256" key="1">
    <source>
        <dbReference type="ARBA" id="ARBA00001946"/>
    </source>
</evidence>
<evidence type="ECO:0000256" key="11">
    <source>
        <dbReference type="RuleBase" id="RU365090"/>
    </source>
</evidence>
<dbReference type="PANTHER" id="PTHR10192">
    <property type="entry name" value="MOLYBDOPTERIN BIOSYNTHESIS PROTEIN"/>
    <property type="match status" value="1"/>
</dbReference>
<dbReference type="InterPro" id="IPR038987">
    <property type="entry name" value="MoeA-like"/>
</dbReference>
<dbReference type="PROSITE" id="PS01079">
    <property type="entry name" value="MOCF_BIOSYNTHESIS_2"/>
    <property type="match status" value="1"/>
</dbReference>
<dbReference type="CDD" id="cd00887">
    <property type="entry name" value="MoeA"/>
    <property type="match status" value="1"/>
</dbReference>
<evidence type="ECO:0000256" key="7">
    <source>
        <dbReference type="ARBA" id="ARBA00022723"/>
    </source>
</evidence>
<dbReference type="NCBIfam" id="NF045515">
    <property type="entry name" value="Glp_gephyrin"/>
    <property type="match status" value="1"/>
</dbReference>
<dbReference type="EC" id="2.10.1.1" evidence="11"/>
<gene>
    <name evidence="13" type="primary">moeA_2</name>
    <name evidence="13" type="ORF">ENSA5_65510</name>
</gene>
<dbReference type="GO" id="GO:0006777">
    <property type="term" value="P:Mo-molybdopterin cofactor biosynthetic process"/>
    <property type="evidence" value="ECO:0007669"/>
    <property type="project" value="UniProtKB-UniRule"/>
</dbReference>
<dbReference type="GO" id="GO:0061599">
    <property type="term" value="F:molybdopterin molybdotransferase activity"/>
    <property type="evidence" value="ECO:0007669"/>
    <property type="project" value="UniProtKB-UniRule"/>
</dbReference>
<evidence type="ECO:0000313" key="13">
    <source>
        <dbReference type="EMBL" id="PRP90354.1"/>
    </source>
</evidence>
<comment type="caution">
    <text evidence="13">The sequence shown here is derived from an EMBL/GenBank/DDBJ whole genome shotgun (WGS) entry which is preliminary data.</text>
</comment>
<dbReference type="Gene3D" id="3.40.980.10">
    <property type="entry name" value="MoaB/Mog-like domain"/>
    <property type="match status" value="1"/>
</dbReference>
<keyword evidence="14" id="KW-1185">Reference proteome</keyword>
<proteinExistence type="inferred from homology"/>
<dbReference type="InterPro" id="IPR001453">
    <property type="entry name" value="MoaB/Mog_dom"/>
</dbReference>
<dbReference type="EMBL" id="PVNK01000283">
    <property type="protein sequence ID" value="PRP90354.1"/>
    <property type="molecule type" value="Genomic_DNA"/>
</dbReference>
<dbReference type="AlphaFoldDB" id="A0A2S9XBW0"/>
<dbReference type="Pfam" id="PF03454">
    <property type="entry name" value="MoeA_C"/>
    <property type="match status" value="1"/>
</dbReference>
<dbReference type="Gene3D" id="2.40.340.10">
    <property type="entry name" value="MoeA, C-terminal, domain IV"/>
    <property type="match status" value="1"/>
</dbReference>
<dbReference type="GO" id="GO:0005829">
    <property type="term" value="C:cytosol"/>
    <property type="evidence" value="ECO:0007669"/>
    <property type="project" value="TreeGrafter"/>
</dbReference>
<name>A0A2S9XBW0_9BACT</name>
<dbReference type="Gene3D" id="3.90.105.10">
    <property type="entry name" value="Molybdopterin biosynthesis moea protein, domain 2"/>
    <property type="match status" value="1"/>
</dbReference>
<dbReference type="UniPathway" id="UPA00344"/>
<comment type="similarity">
    <text evidence="4 11">Belongs to the MoeA family.</text>
</comment>
<comment type="cofactor">
    <cofactor evidence="1 11">
        <name>Mg(2+)</name>
        <dbReference type="ChEBI" id="CHEBI:18420"/>
    </cofactor>
</comment>
<comment type="pathway">
    <text evidence="3 11">Cofactor biosynthesis; molybdopterin biosynthesis.</text>
</comment>
<evidence type="ECO:0000259" key="12">
    <source>
        <dbReference type="SMART" id="SM00852"/>
    </source>
</evidence>
<dbReference type="SMART" id="SM00852">
    <property type="entry name" value="MoCF_biosynth"/>
    <property type="match status" value="1"/>
</dbReference>
<dbReference type="InterPro" id="IPR005110">
    <property type="entry name" value="MoeA_linker/N"/>
</dbReference>
<dbReference type="Gene3D" id="2.170.190.11">
    <property type="entry name" value="Molybdopterin biosynthesis moea protein, domain 3"/>
    <property type="match status" value="1"/>
</dbReference>
<dbReference type="FunFam" id="3.40.980.10:FF:000004">
    <property type="entry name" value="Molybdopterin molybdenumtransferase"/>
    <property type="match status" value="1"/>
</dbReference>
<dbReference type="PANTHER" id="PTHR10192:SF5">
    <property type="entry name" value="GEPHYRIN"/>
    <property type="match status" value="1"/>
</dbReference>
<keyword evidence="9 11" id="KW-0501">Molybdenum cofactor biosynthesis</keyword>
<reference evidence="13 14" key="1">
    <citation type="submission" date="2018-03" db="EMBL/GenBank/DDBJ databases">
        <title>Draft Genome Sequences of the Obligatory Marine Myxobacteria Enhygromyxa salina SWB005.</title>
        <authorList>
            <person name="Poehlein A."/>
            <person name="Moghaddam J.A."/>
            <person name="Harms H."/>
            <person name="Alanjari M."/>
            <person name="Koenig G.M."/>
            <person name="Daniel R."/>
            <person name="Schaeberle T.F."/>
        </authorList>
    </citation>
    <scope>NUCLEOTIDE SEQUENCE [LARGE SCALE GENOMIC DNA]</scope>
    <source>
        <strain evidence="13 14">SWB005</strain>
    </source>
</reference>
<evidence type="ECO:0000313" key="14">
    <source>
        <dbReference type="Proteomes" id="UP000237968"/>
    </source>
</evidence>
<protein>
    <recommendedName>
        <fullName evidence="11">Molybdopterin molybdenumtransferase</fullName>
        <ecNumber evidence="11">2.10.1.1</ecNumber>
    </recommendedName>
</protein>
<keyword evidence="7 11" id="KW-0479">Metal-binding</keyword>
<dbReference type="GO" id="GO:0046872">
    <property type="term" value="F:metal ion binding"/>
    <property type="evidence" value="ECO:0007669"/>
    <property type="project" value="UniProtKB-UniRule"/>
</dbReference>
<organism evidence="13 14">
    <name type="scientific">Enhygromyxa salina</name>
    <dbReference type="NCBI Taxonomy" id="215803"/>
    <lineage>
        <taxon>Bacteria</taxon>
        <taxon>Pseudomonadati</taxon>
        <taxon>Myxococcota</taxon>
        <taxon>Polyangia</taxon>
        <taxon>Nannocystales</taxon>
        <taxon>Nannocystaceae</taxon>
        <taxon>Enhygromyxa</taxon>
    </lineage>
</organism>
<dbReference type="Pfam" id="PF00994">
    <property type="entry name" value="MoCF_biosynth"/>
    <property type="match status" value="1"/>
</dbReference>
<accession>A0A2S9XBW0</accession>
<evidence type="ECO:0000256" key="4">
    <source>
        <dbReference type="ARBA" id="ARBA00010763"/>
    </source>
</evidence>
<evidence type="ECO:0000256" key="8">
    <source>
        <dbReference type="ARBA" id="ARBA00022842"/>
    </source>
</evidence>
<evidence type="ECO:0000256" key="10">
    <source>
        <dbReference type="ARBA" id="ARBA00047317"/>
    </source>
</evidence>
<sequence>MTNLPSSPLTVDEAVARVLDSARPDAIGSEQVGVEAAIARVLAEPCHARWPLPSAPLSIMDGYAVRSRDLLEARDVHDAETLAVELQSEHESAAGHPSTAALEPGTCVRIATGAVVPAGADAVVPQEDTRRIELGARVLIELSSTALAQVEPGRWIRPTGSDVAKGELLLGPGAAIGGGEASLLAGTGHAAVAVRRRPIVAILSSGDELVAIGQTPARGQIVSTNAMLLGAQIREAGGEPLALETVPDTRAAMRAAIERASESADLLVTSGGISVGDHDLVLPVLDELGFELSFRKLALRPGRPTTFGHLPRAGGQPLPVLALPGNPASTLVAFELLARPLVRALSGLARHRWQRPRRLVELASPAEGDRRREHFVRATIDAHGRARPLAKQLSGALRSIADFDALVRVPAGRDRVDAGEELEALILRE</sequence>
<dbReference type="InterPro" id="IPR036688">
    <property type="entry name" value="MoeA_C_domain_IV_sf"/>
</dbReference>
<dbReference type="InterPro" id="IPR036425">
    <property type="entry name" value="MoaB/Mog-like_dom_sf"/>
</dbReference>
<evidence type="ECO:0000256" key="2">
    <source>
        <dbReference type="ARBA" id="ARBA00002901"/>
    </source>
</evidence>
<dbReference type="NCBIfam" id="TIGR00177">
    <property type="entry name" value="molyb_syn"/>
    <property type="match status" value="1"/>
</dbReference>
<dbReference type="SUPFAM" id="SSF53218">
    <property type="entry name" value="Molybdenum cofactor biosynthesis proteins"/>
    <property type="match status" value="1"/>
</dbReference>
<dbReference type="InterPro" id="IPR008284">
    <property type="entry name" value="MoCF_biosynth_CS"/>
</dbReference>
<evidence type="ECO:0000256" key="3">
    <source>
        <dbReference type="ARBA" id="ARBA00005046"/>
    </source>
</evidence>
<dbReference type="SUPFAM" id="SSF63882">
    <property type="entry name" value="MoeA N-terminal region -like"/>
    <property type="match status" value="1"/>
</dbReference>
<keyword evidence="5 11" id="KW-0500">Molybdenum</keyword>
<keyword evidence="8 11" id="KW-0460">Magnesium</keyword>